<protein>
    <submittedName>
        <fullName evidence="2">Membrane protein</fullName>
    </submittedName>
</protein>
<comment type="caution">
    <text evidence="2">The sequence shown here is derived from an EMBL/GenBank/DDBJ whole genome shotgun (WGS) entry which is preliminary data.</text>
</comment>
<keyword evidence="1" id="KW-0812">Transmembrane</keyword>
<dbReference type="PANTHER" id="PTHR37309:SF1">
    <property type="entry name" value="SLR0284 PROTEIN"/>
    <property type="match status" value="1"/>
</dbReference>
<feature type="transmembrane region" description="Helical" evidence="1">
    <location>
        <begin position="93"/>
        <end position="114"/>
    </location>
</feature>
<dbReference type="AlphaFoldDB" id="A0A829Y586"/>
<evidence type="ECO:0000313" key="3">
    <source>
        <dbReference type="Proteomes" id="UP000445000"/>
    </source>
</evidence>
<dbReference type="RefSeq" id="WP_161810271.1">
    <property type="nucleotide sequence ID" value="NZ_BLJN01000001.1"/>
</dbReference>
<feature type="transmembrane region" description="Helical" evidence="1">
    <location>
        <begin position="63"/>
        <end position="87"/>
    </location>
</feature>
<name>A0A829Y586_9GAMM</name>
<dbReference type="Proteomes" id="UP000445000">
    <property type="component" value="Unassembled WGS sequence"/>
</dbReference>
<gene>
    <name evidence="2" type="ORF">GCM10011487_03540</name>
</gene>
<sequence length="124" mass="12921">MTGFIFRAAIVALGLWLATQLFDGLQFDGPVTLLAAAVLLGIVNAVVRPIAVILTLPLTLLSLGLFLLVINAGMLGLVALLLGGFAINSFWTALGASLIVSLTSWLASGMIANNGRVEVITMKK</sequence>
<dbReference type="InterPro" id="IPR007165">
    <property type="entry name" value="Phage_holin_4_2"/>
</dbReference>
<keyword evidence="1" id="KW-1133">Transmembrane helix</keyword>
<accession>A0A829Y586</accession>
<reference evidence="3" key="1">
    <citation type="submission" date="2020-01" db="EMBL/GenBank/DDBJ databases">
        <title>'Steroidobacter agaridevorans' sp. nov., agar-degrading bacteria isolated from rhizosphere soils.</title>
        <authorList>
            <person name="Ikenaga M."/>
            <person name="Kataoka M."/>
            <person name="Murouchi A."/>
            <person name="Katsuragi S."/>
            <person name="Sakai M."/>
        </authorList>
    </citation>
    <scope>NUCLEOTIDE SEQUENCE [LARGE SCALE GENOMIC DNA]</scope>
    <source>
        <strain evidence="3">YU21-B</strain>
    </source>
</reference>
<feature type="transmembrane region" description="Helical" evidence="1">
    <location>
        <begin position="34"/>
        <end position="56"/>
    </location>
</feature>
<dbReference type="EMBL" id="BLJN01000001">
    <property type="protein sequence ID" value="GFE78354.1"/>
    <property type="molecule type" value="Genomic_DNA"/>
</dbReference>
<proteinExistence type="predicted"/>
<organism evidence="2 3">
    <name type="scientific">Steroidobacter agaridevorans</name>
    <dbReference type="NCBI Taxonomy" id="2695856"/>
    <lineage>
        <taxon>Bacteria</taxon>
        <taxon>Pseudomonadati</taxon>
        <taxon>Pseudomonadota</taxon>
        <taxon>Gammaproteobacteria</taxon>
        <taxon>Steroidobacterales</taxon>
        <taxon>Steroidobacteraceae</taxon>
        <taxon>Steroidobacter</taxon>
    </lineage>
</organism>
<keyword evidence="3" id="KW-1185">Reference proteome</keyword>
<dbReference type="PANTHER" id="PTHR37309">
    <property type="entry name" value="SLR0284 PROTEIN"/>
    <property type="match status" value="1"/>
</dbReference>
<keyword evidence="1" id="KW-0472">Membrane</keyword>
<evidence type="ECO:0000256" key="1">
    <source>
        <dbReference type="SAM" id="Phobius"/>
    </source>
</evidence>
<evidence type="ECO:0000313" key="2">
    <source>
        <dbReference type="EMBL" id="GFE78354.1"/>
    </source>
</evidence>
<dbReference type="Pfam" id="PF04020">
    <property type="entry name" value="Phage_holin_4_2"/>
    <property type="match status" value="1"/>
</dbReference>